<sequence length="57" mass="6326">MQKVHKKNANVSTPTSLIRESQGTSVRLTLSQLSLSNAKVFPLENIQMKQFYGTSST</sequence>
<protein>
    <submittedName>
        <fullName evidence="2">Uncharacterized protein</fullName>
    </submittedName>
</protein>
<keyword evidence="5" id="KW-1185">Reference proteome</keyword>
<evidence type="ECO:0000313" key="5">
    <source>
        <dbReference type="Proteomes" id="UP000663866"/>
    </source>
</evidence>
<dbReference type="EMBL" id="CAJOBJ010235947">
    <property type="protein sequence ID" value="CAF5065305.1"/>
    <property type="molecule type" value="Genomic_DNA"/>
</dbReference>
<evidence type="ECO:0000313" key="3">
    <source>
        <dbReference type="EMBL" id="CAF4893621.1"/>
    </source>
</evidence>
<dbReference type="EMBL" id="CAJOBG010108051">
    <property type="protein sequence ID" value="CAF4730030.1"/>
    <property type="molecule type" value="Genomic_DNA"/>
</dbReference>
<organism evidence="2 5">
    <name type="scientific">Rotaria magnacalcarata</name>
    <dbReference type="NCBI Taxonomy" id="392030"/>
    <lineage>
        <taxon>Eukaryota</taxon>
        <taxon>Metazoa</taxon>
        <taxon>Spiralia</taxon>
        <taxon>Gnathifera</taxon>
        <taxon>Rotifera</taxon>
        <taxon>Eurotatoria</taxon>
        <taxon>Bdelloidea</taxon>
        <taxon>Philodinida</taxon>
        <taxon>Philodinidae</taxon>
        <taxon>Rotaria</taxon>
    </lineage>
</organism>
<name>A0A821K245_9BILA</name>
<dbReference type="AlphaFoldDB" id="A0A821K245"/>
<proteinExistence type="predicted"/>
<reference evidence="2" key="1">
    <citation type="submission" date="2021-02" db="EMBL/GenBank/DDBJ databases">
        <authorList>
            <person name="Nowell W R."/>
        </authorList>
    </citation>
    <scope>NUCLEOTIDE SEQUENCE</scope>
</reference>
<dbReference type="Proteomes" id="UP000681720">
    <property type="component" value="Unassembled WGS sequence"/>
</dbReference>
<dbReference type="Proteomes" id="UP000663866">
    <property type="component" value="Unassembled WGS sequence"/>
</dbReference>
<evidence type="ECO:0000313" key="1">
    <source>
        <dbReference type="EMBL" id="CAF4483098.1"/>
    </source>
</evidence>
<dbReference type="Proteomes" id="UP000681967">
    <property type="component" value="Unassembled WGS sequence"/>
</dbReference>
<dbReference type="EMBL" id="CAJOBI010077255">
    <property type="protein sequence ID" value="CAF4483098.1"/>
    <property type="molecule type" value="Genomic_DNA"/>
</dbReference>
<accession>A0A821K245</accession>
<dbReference type="Proteomes" id="UP000676336">
    <property type="component" value="Unassembled WGS sequence"/>
</dbReference>
<comment type="caution">
    <text evidence="2">The sequence shown here is derived from an EMBL/GenBank/DDBJ whole genome shotgun (WGS) entry which is preliminary data.</text>
</comment>
<feature type="non-terminal residue" evidence="2">
    <location>
        <position position="57"/>
    </location>
</feature>
<gene>
    <name evidence="3" type="ORF">BYL167_LOCUS51864</name>
    <name evidence="4" type="ORF">GIL414_LOCUS60781</name>
    <name evidence="2" type="ORF">OVN521_LOCUS49401</name>
    <name evidence="1" type="ORF">SMN809_LOCUS34129</name>
</gene>
<evidence type="ECO:0000313" key="2">
    <source>
        <dbReference type="EMBL" id="CAF4730030.1"/>
    </source>
</evidence>
<evidence type="ECO:0000313" key="4">
    <source>
        <dbReference type="EMBL" id="CAF5065305.1"/>
    </source>
</evidence>
<dbReference type="EMBL" id="CAJOBH010165526">
    <property type="protein sequence ID" value="CAF4893621.1"/>
    <property type="molecule type" value="Genomic_DNA"/>
</dbReference>